<dbReference type="Gene3D" id="3.40.50.720">
    <property type="entry name" value="NAD(P)-binding Rossmann-like Domain"/>
    <property type="match status" value="1"/>
</dbReference>
<dbReference type="RefSeq" id="WP_020212019.1">
    <property type="nucleotide sequence ID" value="NZ_JRLX01000028.1"/>
</dbReference>
<dbReference type="InterPro" id="IPR051783">
    <property type="entry name" value="NAD(P)-dependent_oxidoreduct"/>
</dbReference>
<dbReference type="STRING" id="1121895.GCA_000378485_00893"/>
<evidence type="ECO:0000259" key="1">
    <source>
        <dbReference type="Pfam" id="PF01370"/>
    </source>
</evidence>
<dbReference type="PANTHER" id="PTHR48079:SF6">
    <property type="entry name" value="NAD(P)-BINDING DOMAIN-CONTAINING PROTEIN-RELATED"/>
    <property type="match status" value="1"/>
</dbReference>
<dbReference type="eggNOG" id="COG0451">
    <property type="taxonomic scope" value="Bacteria"/>
</dbReference>
<evidence type="ECO:0000313" key="3">
    <source>
        <dbReference type="Proteomes" id="UP000030152"/>
    </source>
</evidence>
<dbReference type="PANTHER" id="PTHR48079">
    <property type="entry name" value="PROTEIN YEEZ"/>
    <property type="match status" value="1"/>
</dbReference>
<dbReference type="EMBL" id="JRLX01000028">
    <property type="protein sequence ID" value="KGO85079.1"/>
    <property type="molecule type" value="Genomic_DNA"/>
</dbReference>
<dbReference type="InterPro" id="IPR001509">
    <property type="entry name" value="Epimerase_deHydtase"/>
</dbReference>
<dbReference type="AlphaFoldDB" id="A0A0A2LYJ2"/>
<name>A0A0A2LYJ2_9FLAO</name>
<dbReference type="InterPro" id="IPR036291">
    <property type="entry name" value="NAD(P)-bd_dom_sf"/>
</dbReference>
<reference evidence="2 3" key="1">
    <citation type="submission" date="2013-09" db="EMBL/GenBank/DDBJ databases">
        <authorList>
            <person name="Zeng Z."/>
            <person name="Chen C."/>
        </authorList>
    </citation>
    <scope>NUCLEOTIDE SEQUENCE [LARGE SCALE GENOMIC DNA]</scope>
    <source>
        <strain evidence="2 3">WB 3.3-2</strain>
    </source>
</reference>
<protein>
    <submittedName>
        <fullName evidence="2">3-beta hydroxysteroid dehydrogenase</fullName>
    </submittedName>
</protein>
<feature type="domain" description="NAD-dependent epimerase/dehydratase" evidence="1">
    <location>
        <begin position="3"/>
        <end position="213"/>
    </location>
</feature>
<evidence type="ECO:0000313" key="2">
    <source>
        <dbReference type="EMBL" id="KGO85079.1"/>
    </source>
</evidence>
<dbReference type="OrthoDB" id="9807212at2"/>
<dbReference type="SUPFAM" id="SSF51735">
    <property type="entry name" value="NAD(P)-binding Rossmann-fold domains"/>
    <property type="match status" value="1"/>
</dbReference>
<sequence>MKVFVTGATGFIGSAVVQELINAGHEVLGLARSQQSAELLAAAGAQVHHGDLQDLDSLKAGVAQADGVIHTGFIHDFTQFAAMCEVDRRAIEAMGEVLAGTDKPFIVTSGTALLPSGKLALENDARPADSPNPRQTEQAADALAAKGIRVTVVRLPPSVHGEGDHGFVPILINFARQKGISVYIEDGTNLWPAVHRFDAAKLFRLALEKNESGLTRYHGVAEQGIAFKEIAEVIGRHLNVPVVSKSAGDAAAHFEWFAHFAAFNNPSLAVQTQEQLNWQPTHIGLIEDIDNDYYFTA</sequence>
<gene>
    <name evidence="2" type="ORF">Q765_18225</name>
</gene>
<organism evidence="2 3">
    <name type="scientific">Flavobacterium rivuli WB 3.3-2 = DSM 21788</name>
    <dbReference type="NCBI Taxonomy" id="1121895"/>
    <lineage>
        <taxon>Bacteria</taxon>
        <taxon>Pseudomonadati</taxon>
        <taxon>Bacteroidota</taxon>
        <taxon>Flavobacteriia</taxon>
        <taxon>Flavobacteriales</taxon>
        <taxon>Flavobacteriaceae</taxon>
        <taxon>Flavobacterium</taxon>
    </lineage>
</organism>
<dbReference type="CDD" id="cd05262">
    <property type="entry name" value="SDR_a7"/>
    <property type="match status" value="1"/>
</dbReference>
<dbReference type="Proteomes" id="UP000030152">
    <property type="component" value="Unassembled WGS sequence"/>
</dbReference>
<dbReference type="Pfam" id="PF01370">
    <property type="entry name" value="Epimerase"/>
    <property type="match status" value="1"/>
</dbReference>
<keyword evidence="3" id="KW-1185">Reference proteome</keyword>
<proteinExistence type="predicted"/>
<comment type="caution">
    <text evidence="2">The sequence shown here is derived from an EMBL/GenBank/DDBJ whole genome shotgun (WGS) entry which is preliminary data.</text>
</comment>
<dbReference type="GO" id="GO:0004029">
    <property type="term" value="F:aldehyde dehydrogenase (NAD+) activity"/>
    <property type="evidence" value="ECO:0007669"/>
    <property type="project" value="TreeGrafter"/>
</dbReference>
<dbReference type="GO" id="GO:0005737">
    <property type="term" value="C:cytoplasm"/>
    <property type="evidence" value="ECO:0007669"/>
    <property type="project" value="TreeGrafter"/>
</dbReference>
<accession>A0A0A2LYJ2</accession>